<keyword evidence="2" id="KW-1185">Reference proteome</keyword>
<accession>A0A0N0RXS7</accession>
<sequence length="106" mass="12399">MLKIHTKTRWISLDEHDRKQLEAESNAQTISRWHQGQDGCKHWQLPSEQMAYAKNELHTLSALEQAECRIVLSMLDIIGKDPLMLPEFIQYTCSFELCFVSLSYML</sequence>
<evidence type="ECO:0000313" key="2">
    <source>
        <dbReference type="Proteomes" id="UP000037696"/>
    </source>
</evidence>
<dbReference type="EMBL" id="LHQQ01000251">
    <property type="protein sequence ID" value="KOS38453.1"/>
    <property type="molecule type" value="Genomic_DNA"/>
</dbReference>
<gene>
    <name evidence="1" type="ORF">ACN38_g10709</name>
</gene>
<dbReference type="AlphaFoldDB" id="A0A0N0RXS7"/>
<evidence type="ECO:0000313" key="1">
    <source>
        <dbReference type="EMBL" id="KOS38453.1"/>
    </source>
</evidence>
<organism evidence="1 2">
    <name type="scientific">Penicillium nordicum</name>
    <dbReference type="NCBI Taxonomy" id="229535"/>
    <lineage>
        <taxon>Eukaryota</taxon>
        <taxon>Fungi</taxon>
        <taxon>Dikarya</taxon>
        <taxon>Ascomycota</taxon>
        <taxon>Pezizomycotina</taxon>
        <taxon>Eurotiomycetes</taxon>
        <taxon>Eurotiomycetidae</taxon>
        <taxon>Eurotiales</taxon>
        <taxon>Aspergillaceae</taxon>
        <taxon>Penicillium</taxon>
    </lineage>
</organism>
<protein>
    <submittedName>
        <fullName evidence="1">Uncharacterized protein</fullName>
    </submittedName>
</protein>
<comment type="caution">
    <text evidence="1">The sequence shown here is derived from an EMBL/GenBank/DDBJ whole genome shotgun (WGS) entry which is preliminary data.</text>
</comment>
<reference evidence="1 2" key="1">
    <citation type="submission" date="2015-08" db="EMBL/GenBank/DDBJ databases">
        <title>Genome sequencing of Penicillium nordicum.</title>
        <authorList>
            <person name="Nguyen H.D."/>
            <person name="Seifert K.A."/>
        </authorList>
    </citation>
    <scope>NUCLEOTIDE SEQUENCE [LARGE SCALE GENOMIC DNA]</scope>
    <source>
        <strain evidence="1 2">DAOMC 185683</strain>
    </source>
</reference>
<name>A0A0N0RXS7_9EURO</name>
<proteinExistence type="predicted"/>
<dbReference type="Proteomes" id="UP000037696">
    <property type="component" value="Unassembled WGS sequence"/>
</dbReference>